<keyword evidence="3 10" id="KW-0813">Transport</keyword>
<keyword evidence="4 10" id="KW-0812">Transmembrane</keyword>
<evidence type="ECO:0000313" key="15">
    <source>
        <dbReference type="Proteomes" id="UP000030012"/>
    </source>
</evidence>
<evidence type="ECO:0000313" key="14">
    <source>
        <dbReference type="EMBL" id="KGM95903.1"/>
    </source>
</evidence>
<feature type="transmembrane region" description="Helical" evidence="10">
    <location>
        <begin position="68"/>
        <end position="91"/>
    </location>
</feature>
<feature type="transmembrane region" description="Helical" evidence="10">
    <location>
        <begin position="303"/>
        <end position="321"/>
    </location>
</feature>
<name>A0A0A0I5L6_CLONO</name>
<evidence type="ECO:0000256" key="13">
    <source>
        <dbReference type="RuleBase" id="RU004349"/>
    </source>
</evidence>
<evidence type="ECO:0000256" key="12">
    <source>
        <dbReference type="RuleBase" id="RU003484"/>
    </source>
</evidence>
<comment type="subcellular location">
    <subcellularLocation>
        <location evidence="10">Cell membrane</location>
        <topology evidence="10">Multi-pass membrane protein</topology>
    </subcellularLocation>
    <subcellularLocation>
        <location evidence="1 12">Membrane</location>
        <topology evidence="1 12">Multi-pass membrane protein</topology>
    </subcellularLocation>
</comment>
<dbReference type="EMBL" id="JENJ01000030">
    <property type="protein sequence ID" value="KGM95903.1"/>
    <property type="molecule type" value="Genomic_DNA"/>
</dbReference>
<dbReference type="GO" id="GO:0005886">
    <property type="term" value="C:plasma membrane"/>
    <property type="evidence" value="ECO:0007669"/>
    <property type="project" value="UniProtKB-SubCell"/>
</dbReference>
<evidence type="ECO:0000256" key="7">
    <source>
        <dbReference type="ARBA" id="ARBA00023010"/>
    </source>
</evidence>
<evidence type="ECO:0000256" key="2">
    <source>
        <dbReference type="ARBA" id="ARBA00005751"/>
    </source>
</evidence>
<reference evidence="14 15" key="1">
    <citation type="submission" date="2014-01" db="EMBL/GenBank/DDBJ databases">
        <title>Plasmidome dynamics in the species complex Clostridium novyi sensu lato converts strains of independent lineages into distinctly different pathogens.</title>
        <authorList>
            <person name="Skarin H."/>
            <person name="Segerman B."/>
        </authorList>
    </citation>
    <scope>NUCLEOTIDE SEQUENCE [LARGE SCALE GENOMIC DNA]</scope>
    <source>
        <strain evidence="14 15">4552</strain>
    </source>
</reference>
<evidence type="ECO:0000256" key="9">
    <source>
        <dbReference type="ARBA" id="ARBA00039733"/>
    </source>
</evidence>
<comment type="caution">
    <text evidence="14">The sequence shown here is derived from an EMBL/GenBank/DDBJ whole genome shotgun (WGS) entry which is preliminary data.</text>
</comment>
<evidence type="ECO:0000256" key="4">
    <source>
        <dbReference type="ARBA" id="ARBA00022692"/>
    </source>
</evidence>
<organism evidence="14 15">
    <name type="scientific">Clostridium novyi A str. 4552</name>
    <dbReference type="NCBI Taxonomy" id="1444289"/>
    <lineage>
        <taxon>Bacteria</taxon>
        <taxon>Bacillati</taxon>
        <taxon>Bacillota</taxon>
        <taxon>Clostridia</taxon>
        <taxon>Eubacteriales</taxon>
        <taxon>Clostridiaceae</taxon>
        <taxon>Clostridium</taxon>
    </lineage>
</organism>
<dbReference type="PRINTS" id="PR00303">
    <property type="entry name" value="SECYTRNLCASE"/>
</dbReference>
<comment type="caution">
    <text evidence="10">Lacks conserved residue(s) required for the propagation of feature annotation.</text>
</comment>
<accession>A0A0A0I5L6</accession>
<evidence type="ECO:0000256" key="10">
    <source>
        <dbReference type="HAMAP-Rule" id="MF_01465"/>
    </source>
</evidence>
<dbReference type="AlphaFoldDB" id="A0A0A0I5L6"/>
<dbReference type="FunFam" id="1.10.3370.10:FF:000001">
    <property type="entry name" value="Preprotein translocase subunit SecY"/>
    <property type="match status" value="1"/>
</dbReference>
<dbReference type="NCBIfam" id="TIGR00967">
    <property type="entry name" value="3a0501s007"/>
    <property type="match status" value="1"/>
</dbReference>
<evidence type="ECO:0000256" key="6">
    <source>
        <dbReference type="ARBA" id="ARBA00022989"/>
    </source>
</evidence>
<feature type="transmembrane region" description="Helical" evidence="10">
    <location>
        <begin position="111"/>
        <end position="131"/>
    </location>
</feature>
<dbReference type="HAMAP" id="MF_01465">
    <property type="entry name" value="SecY"/>
    <property type="match status" value="1"/>
</dbReference>
<evidence type="ECO:0000256" key="1">
    <source>
        <dbReference type="ARBA" id="ARBA00004141"/>
    </source>
</evidence>
<keyword evidence="6 10" id="KW-1133">Transmembrane helix</keyword>
<comment type="function">
    <text evidence="10 11">The central subunit of the protein translocation channel SecYEG. Consists of two halves formed by TMs 1-5 and 6-10. These two domains form a lateral gate at the front which open onto the bilayer between TMs 2 and 7, and are clamped together by SecE at the back. The channel is closed by both a pore ring composed of hydrophobic SecY resides and a short helix (helix 2A) on the extracellular side of the membrane which forms a plug. The plug probably moves laterally to allow the channel to open. The ring and the pore may move independently.</text>
</comment>
<feature type="transmembrane region" description="Helical" evidence="10">
    <location>
        <begin position="358"/>
        <end position="380"/>
    </location>
</feature>
<keyword evidence="10" id="KW-1003">Cell membrane</keyword>
<keyword evidence="5 10" id="KW-0653">Protein transport</keyword>
<evidence type="ECO:0000256" key="5">
    <source>
        <dbReference type="ARBA" id="ARBA00022927"/>
    </source>
</evidence>
<dbReference type="PROSITE" id="PS00755">
    <property type="entry name" value="SECY_1"/>
    <property type="match status" value="1"/>
</dbReference>
<dbReference type="InterPro" id="IPR023201">
    <property type="entry name" value="SecY_dom_sf"/>
</dbReference>
<comment type="similarity">
    <text evidence="2 10 13">Belongs to the SecY/SEC61-alpha family.</text>
</comment>
<feature type="transmembrane region" description="Helical" evidence="10">
    <location>
        <begin position="170"/>
        <end position="188"/>
    </location>
</feature>
<dbReference type="InterPro" id="IPR002208">
    <property type="entry name" value="SecY/SEC61-alpha"/>
</dbReference>
<comment type="subunit">
    <text evidence="10">Component of the Sec protein translocase complex. Heterotrimer consisting of SecY, SecE and SecG subunits. The heterotrimers can form oligomers, although 1 heterotrimer is thought to be able to translocate proteins. Interacts with the ribosome. Interacts with SecDF, and other proteins may be involved. Interacts with SecA.</text>
</comment>
<dbReference type="Gene3D" id="1.10.3370.10">
    <property type="entry name" value="SecY subunit domain"/>
    <property type="match status" value="1"/>
</dbReference>
<dbReference type="SUPFAM" id="SSF103491">
    <property type="entry name" value="Preprotein translocase SecY subunit"/>
    <property type="match status" value="1"/>
</dbReference>
<sequence length="424" mass="46826">MSTLRNAWKVPELRKRILFTLFMVAIIRMGNHIPVPGIDTGALANMTKPGTLFSFYDLMSGGALSNFSIFAMGVIPYINSSIIFQLLTIAIPSLEQLSKEGEEGRKKIQKYTRYAAILLGALQSFGTYALIRNYGAATSIGKFDIFLMVLTLTTASTFLMWLGDQITVKGIGNGISLIIFVNIISRLPEKVLKINSLQQNETVSIVQVIFLIVFVLLMFTGVVIATLAERRIPIQYAAKNSGGKMLKGQSTHIPINMNSSAIIAIIFAMSITQFPKTIGGFWPESTFNKIIVMGKYSIFNPNTWLYAVFTAVLIIFFTWFYTEVTFKPDEMAENIHKSAGFIPGVRPGEATARFIEKVLVRVSVLGGIFATFIALVPMVFESVGAFKGISLGGTALLIEVGVALDFMRVLESQLVMRHYKGFLK</sequence>
<dbReference type="InterPro" id="IPR026593">
    <property type="entry name" value="SecY"/>
</dbReference>
<dbReference type="GO" id="GO:0006605">
    <property type="term" value="P:protein targeting"/>
    <property type="evidence" value="ECO:0007669"/>
    <property type="project" value="UniProtKB-UniRule"/>
</dbReference>
<dbReference type="InterPro" id="IPR030659">
    <property type="entry name" value="SecY_CS"/>
</dbReference>
<evidence type="ECO:0000256" key="3">
    <source>
        <dbReference type="ARBA" id="ARBA00022448"/>
    </source>
</evidence>
<keyword evidence="7 10" id="KW-0811">Translocation</keyword>
<proteinExistence type="inferred from homology"/>
<protein>
    <recommendedName>
        <fullName evidence="9 10">Protein translocase subunit SecY</fullName>
    </recommendedName>
</protein>
<dbReference type="Pfam" id="PF00344">
    <property type="entry name" value="SecY"/>
    <property type="match status" value="1"/>
</dbReference>
<feature type="transmembrane region" description="Helical" evidence="10">
    <location>
        <begin position="143"/>
        <end position="163"/>
    </location>
</feature>
<keyword evidence="8 10" id="KW-0472">Membrane</keyword>
<dbReference type="PIRSF" id="PIRSF004557">
    <property type="entry name" value="SecY"/>
    <property type="match status" value="1"/>
</dbReference>
<dbReference type="Proteomes" id="UP000030012">
    <property type="component" value="Unassembled WGS sequence"/>
</dbReference>
<dbReference type="PROSITE" id="PS00756">
    <property type="entry name" value="SECY_2"/>
    <property type="match status" value="1"/>
</dbReference>
<dbReference type="GO" id="GO:0043952">
    <property type="term" value="P:protein transport by the Sec complex"/>
    <property type="evidence" value="ECO:0007669"/>
    <property type="project" value="UniProtKB-UniRule"/>
</dbReference>
<evidence type="ECO:0000256" key="11">
    <source>
        <dbReference type="RuleBase" id="RU000537"/>
    </source>
</evidence>
<gene>
    <name evidence="10" type="primary">secY</name>
    <name evidence="14" type="ORF">Z968_07925</name>
</gene>
<feature type="transmembrane region" description="Helical" evidence="10">
    <location>
        <begin position="386"/>
        <end position="407"/>
    </location>
</feature>
<feature type="transmembrane region" description="Helical" evidence="10">
    <location>
        <begin position="208"/>
        <end position="228"/>
    </location>
</feature>
<feature type="transmembrane region" description="Helical" evidence="10">
    <location>
        <begin position="255"/>
        <end position="274"/>
    </location>
</feature>
<dbReference type="RefSeq" id="WP_039255420.1">
    <property type="nucleotide sequence ID" value="NZ_JENJ01000030.1"/>
</dbReference>
<dbReference type="GO" id="GO:0065002">
    <property type="term" value="P:intracellular protein transmembrane transport"/>
    <property type="evidence" value="ECO:0007669"/>
    <property type="project" value="UniProtKB-UniRule"/>
</dbReference>
<dbReference type="OrthoDB" id="9809248at2"/>
<evidence type="ECO:0000256" key="8">
    <source>
        <dbReference type="ARBA" id="ARBA00023136"/>
    </source>
</evidence>
<dbReference type="PANTHER" id="PTHR10906">
    <property type="entry name" value="SECY/SEC61-ALPHA FAMILY MEMBER"/>
    <property type="match status" value="1"/>
</dbReference>